<sequence>MTGDLLLDVASLRKSFGGLTAVDDVTLQVERGSIVSVIGPNGAGKTTFFNLITGIYRPDLGTALLDGVDLVGLRPDQVAAAGLARTFQNIRLFAGMTALENVLVARSMHMRSGYWGALFHTRVYADQERSAVADASELLRFVGLAERADALAGSLAYGEQRRLEIARALATKPKLLLLDEPSAGMNPQETEDAKALILRIRSELGIAVVLIEHDMRLVMTVSDHIVVLDYGRKIAEGGADDIRTHPKVIEAYLGRGVAARTATPESEEAS</sequence>
<dbReference type="GO" id="GO:0005524">
    <property type="term" value="F:ATP binding"/>
    <property type="evidence" value="ECO:0007669"/>
    <property type="project" value="UniProtKB-KW"/>
</dbReference>
<dbReference type="Pfam" id="PF00005">
    <property type="entry name" value="ABC_tran"/>
    <property type="match status" value="1"/>
</dbReference>
<organism evidence="7 8">
    <name type="scientific">Bradyrhizobium iriomotense</name>
    <dbReference type="NCBI Taxonomy" id="441950"/>
    <lineage>
        <taxon>Bacteria</taxon>
        <taxon>Pseudomonadati</taxon>
        <taxon>Pseudomonadota</taxon>
        <taxon>Alphaproteobacteria</taxon>
        <taxon>Hyphomicrobiales</taxon>
        <taxon>Nitrobacteraceae</taxon>
        <taxon>Bradyrhizobium</taxon>
    </lineage>
</organism>
<dbReference type="SMART" id="SM00382">
    <property type="entry name" value="AAA"/>
    <property type="match status" value="1"/>
</dbReference>
<dbReference type="SUPFAM" id="SSF52540">
    <property type="entry name" value="P-loop containing nucleoside triphosphate hydrolases"/>
    <property type="match status" value="1"/>
</dbReference>
<proteinExistence type="inferred from homology"/>
<dbReference type="RefSeq" id="WP_284268117.1">
    <property type="nucleotide sequence ID" value="NZ_BSOW01000014.1"/>
</dbReference>
<comment type="similarity">
    <text evidence="1">Belongs to the ABC transporter superfamily.</text>
</comment>
<name>A0ABQ6B0U8_9BRAD</name>
<evidence type="ECO:0000256" key="4">
    <source>
        <dbReference type="ARBA" id="ARBA00022840"/>
    </source>
</evidence>
<evidence type="ECO:0000313" key="7">
    <source>
        <dbReference type="EMBL" id="GLR87330.1"/>
    </source>
</evidence>
<dbReference type="CDD" id="cd03219">
    <property type="entry name" value="ABC_Mj1267_LivG_branched"/>
    <property type="match status" value="1"/>
</dbReference>
<accession>A0ABQ6B0U8</accession>
<dbReference type="InterPro" id="IPR017871">
    <property type="entry name" value="ABC_transporter-like_CS"/>
</dbReference>
<feature type="domain" description="ABC transporter" evidence="6">
    <location>
        <begin position="7"/>
        <end position="255"/>
    </location>
</feature>
<protein>
    <submittedName>
        <fullName evidence="7">ABC transporter ATP-binding protein</fullName>
    </submittedName>
</protein>
<keyword evidence="8" id="KW-1185">Reference proteome</keyword>
<gene>
    <name evidence="7" type="ORF">GCM10007857_40410</name>
</gene>
<dbReference type="InterPro" id="IPR051120">
    <property type="entry name" value="ABC_AA/LPS_Transport"/>
</dbReference>
<comment type="function">
    <text evidence="5">Involved in beta-(1--&gt;2)glucan export. Transmembrane domains (TMD) form a pore in the inner membrane and the ATP-binding domain (NBD) is responsible for energy generation.</text>
</comment>
<evidence type="ECO:0000256" key="2">
    <source>
        <dbReference type="ARBA" id="ARBA00022448"/>
    </source>
</evidence>
<dbReference type="InterPro" id="IPR027417">
    <property type="entry name" value="P-loop_NTPase"/>
</dbReference>
<dbReference type="InterPro" id="IPR003593">
    <property type="entry name" value="AAA+_ATPase"/>
</dbReference>
<dbReference type="Pfam" id="PF12399">
    <property type="entry name" value="BCA_ABC_TP_C"/>
    <property type="match status" value="1"/>
</dbReference>
<reference evidence="8" key="1">
    <citation type="journal article" date="2019" name="Int. J. Syst. Evol. Microbiol.">
        <title>The Global Catalogue of Microorganisms (GCM) 10K type strain sequencing project: providing services to taxonomists for standard genome sequencing and annotation.</title>
        <authorList>
            <consortium name="The Broad Institute Genomics Platform"/>
            <consortium name="The Broad Institute Genome Sequencing Center for Infectious Disease"/>
            <person name="Wu L."/>
            <person name="Ma J."/>
        </authorList>
    </citation>
    <scope>NUCLEOTIDE SEQUENCE [LARGE SCALE GENOMIC DNA]</scope>
    <source>
        <strain evidence="8">NBRC 102520</strain>
    </source>
</reference>
<comment type="caution">
    <text evidence="7">The sequence shown here is derived from an EMBL/GenBank/DDBJ whole genome shotgun (WGS) entry which is preliminary data.</text>
</comment>
<keyword evidence="3" id="KW-0547">Nucleotide-binding</keyword>
<keyword evidence="4 7" id="KW-0067">ATP-binding</keyword>
<evidence type="ECO:0000256" key="5">
    <source>
        <dbReference type="ARBA" id="ARBA00024722"/>
    </source>
</evidence>
<dbReference type="Gene3D" id="3.40.50.300">
    <property type="entry name" value="P-loop containing nucleotide triphosphate hydrolases"/>
    <property type="match status" value="1"/>
</dbReference>
<dbReference type="EMBL" id="BSOW01000014">
    <property type="protein sequence ID" value="GLR87330.1"/>
    <property type="molecule type" value="Genomic_DNA"/>
</dbReference>
<dbReference type="InterPro" id="IPR032823">
    <property type="entry name" value="BCA_ABC_TP_C"/>
</dbReference>
<dbReference type="PROSITE" id="PS50893">
    <property type="entry name" value="ABC_TRANSPORTER_2"/>
    <property type="match status" value="1"/>
</dbReference>
<dbReference type="PANTHER" id="PTHR45772">
    <property type="entry name" value="CONSERVED COMPONENT OF ABC TRANSPORTER FOR NATURAL AMINO ACIDS-RELATED"/>
    <property type="match status" value="1"/>
</dbReference>
<dbReference type="PROSITE" id="PS00211">
    <property type="entry name" value="ABC_TRANSPORTER_1"/>
    <property type="match status" value="1"/>
</dbReference>
<evidence type="ECO:0000256" key="3">
    <source>
        <dbReference type="ARBA" id="ARBA00022741"/>
    </source>
</evidence>
<evidence type="ECO:0000256" key="1">
    <source>
        <dbReference type="ARBA" id="ARBA00005417"/>
    </source>
</evidence>
<dbReference type="PANTHER" id="PTHR45772:SF7">
    <property type="entry name" value="AMINO ACID ABC TRANSPORTER ATP-BINDING PROTEIN"/>
    <property type="match status" value="1"/>
</dbReference>
<dbReference type="Proteomes" id="UP001156905">
    <property type="component" value="Unassembled WGS sequence"/>
</dbReference>
<dbReference type="InterPro" id="IPR003439">
    <property type="entry name" value="ABC_transporter-like_ATP-bd"/>
</dbReference>
<keyword evidence="2" id="KW-0813">Transport</keyword>
<evidence type="ECO:0000313" key="8">
    <source>
        <dbReference type="Proteomes" id="UP001156905"/>
    </source>
</evidence>
<evidence type="ECO:0000259" key="6">
    <source>
        <dbReference type="PROSITE" id="PS50893"/>
    </source>
</evidence>